<dbReference type="Proteomes" id="UP001652624">
    <property type="component" value="Chromosome 3"/>
</dbReference>
<keyword evidence="2" id="KW-0472">Membrane</keyword>
<evidence type="ECO:0000256" key="1">
    <source>
        <dbReference type="SAM" id="MobiDB-lite"/>
    </source>
</evidence>
<feature type="region of interest" description="Disordered" evidence="1">
    <location>
        <begin position="535"/>
        <end position="558"/>
    </location>
</feature>
<evidence type="ECO:0000313" key="4">
    <source>
        <dbReference type="RefSeq" id="XP_060044403.1"/>
    </source>
</evidence>
<dbReference type="InterPro" id="IPR035547">
    <property type="entry name" value="Phospholipase_B"/>
</dbReference>
<protein>
    <submittedName>
        <fullName evidence="4">Phospholipase B1, membrane-associated-like</fullName>
    </submittedName>
</protein>
<organism evidence="3 4">
    <name type="scientific">Erinaceus europaeus</name>
    <name type="common">Western European hedgehog</name>
    <dbReference type="NCBI Taxonomy" id="9365"/>
    <lineage>
        <taxon>Eukaryota</taxon>
        <taxon>Metazoa</taxon>
        <taxon>Chordata</taxon>
        <taxon>Craniata</taxon>
        <taxon>Vertebrata</taxon>
        <taxon>Euteleostomi</taxon>
        <taxon>Mammalia</taxon>
        <taxon>Eutheria</taxon>
        <taxon>Laurasiatheria</taxon>
        <taxon>Eulipotyphla</taxon>
        <taxon>Erinaceidae</taxon>
        <taxon>Erinaceinae</taxon>
        <taxon>Erinaceus</taxon>
    </lineage>
</organism>
<name>A0ABM3X6G3_ERIEU</name>
<gene>
    <name evidence="4" type="primary">LOC132537581</name>
</gene>
<keyword evidence="2" id="KW-0812">Transmembrane</keyword>
<feature type="transmembrane region" description="Helical" evidence="2">
    <location>
        <begin position="499"/>
        <end position="524"/>
    </location>
</feature>
<dbReference type="CDD" id="cd01824">
    <property type="entry name" value="Phospholipase_B_like"/>
    <property type="match status" value="1"/>
</dbReference>
<evidence type="ECO:0000256" key="2">
    <source>
        <dbReference type="SAM" id="Phobius"/>
    </source>
</evidence>
<sequence>MRPPITLCNCVLTPKRNSLGLAALETLSRSYQSGLRELVHSGRYDTRDDFTVVLQPFFQNLILPVGQDGRPDICYFAADCLLPSQRLHTQLARALWNNMMAPLGNKKDFLNLEIEMPLFCPDPNMPYVRTIKNSNYTYPGNPVDKNWGSEFNCKDLKPSKSVPTSVHKLRPADINVVATMGDWITTAWGASPTNISASFTSWRGLSWSIGGDRGLRNQTTLPNILKQFNARLYGSSTGTWKDMAGLNVAKENARAPNLVYQAEELVKLMENISEINSHDNWKLITIFIGINDLCDYCNTLDENAATAYFEGIKTALDVLSLKLSRVFINLVQLMKMTDLYLNYSKLCKPPTLPVFSCPCLSIFSDSFKLGKLMIMNKNFQSAIRKLSSLKEYQNRENFTVVMQPFLQNITIPQNKEGMKSDSFFTEDCFHFSARTHDQMAIALWNNMLESVDSKSTNSDFGSNKNKLICPTPEHPFFFTARKRKTTVTVKIKDAKKRSWRFWLLITLLFLLFIIIVCFLVERYFEKKETNMYMKAKKRKMKHGKAKPLENTEPKEETP</sequence>
<reference evidence="4" key="1">
    <citation type="submission" date="2025-08" db="UniProtKB">
        <authorList>
            <consortium name="RefSeq"/>
        </authorList>
    </citation>
    <scope>IDENTIFICATION</scope>
</reference>
<feature type="compositionally biased region" description="Basic residues" evidence="1">
    <location>
        <begin position="535"/>
        <end position="545"/>
    </location>
</feature>
<dbReference type="SUPFAM" id="SSF52266">
    <property type="entry name" value="SGNH hydrolase"/>
    <property type="match status" value="1"/>
</dbReference>
<dbReference type="Pfam" id="PF00657">
    <property type="entry name" value="Lipase_GDSL"/>
    <property type="match status" value="1"/>
</dbReference>
<accession>A0ABM3X6G3</accession>
<keyword evidence="3" id="KW-1185">Reference proteome</keyword>
<dbReference type="GeneID" id="132537581"/>
<dbReference type="InterPro" id="IPR038885">
    <property type="entry name" value="PLB1"/>
</dbReference>
<dbReference type="Gene3D" id="3.40.50.1110">
    <property type="entry name" value="SGNH hydrolase"/>
    <property type="match status" value="1"/>
</dbReference>
<dbReference type="InterPro" id="IPR001087">
    <property type="entry name" value="GDSL"/>
</dbReference>
<feature type="compositionally biased region" description="Basic and acidic residues" evidence="1">
    <location>
        <begin position="546"/>
        <end position="558"/>
    </location>
</feature>
<dbReference type="PANTHER" id="PTHR21325:SF52">
    <property type="entry name" value="PHOSPHOLIPASE B1, MEMBRANE-ASSOCIATED"/>
    <property type="match status" value="1"/>
</dbReference>
<dbReference type="RefSeq" id="XP_060044403.1">
    <property type="nucleotide sequence ID" value="XM_060188420.1"/>
</dbReference>
<proteinExistence type="predicted"/>
<dbReference type="InterPro" id="IPR036514">
    <property type="entry name" value="SGNH_hydro_sf"/>
</dbReference>
<evidence type="ECO:0000313" key="3">
    <source>
        <dbReference type="Proteomes" id="UP001652624"/>
    </source>
</evidence>
<dbReference type="PANTHER" id="PTHR21325">
    <property type="entry name" value="PHOSPHOLIPASE B, PLB1"/>
    <property type="match status" value="1"/>
</dbReference>
<keyword evidence="2" id="KW-1133">Transmembrane helix</keyword>